<protein>
    <submittedName>
        <fullName evidence="1">Uncharacterized protein</fullName>
    </submittedName>
</protein>
<reference evidence="1 2" key="1">
    <citation type="submission" date="2016-04" db="EMBL/GenBank/DDBJ databases">
        <title>Evolutionary innovation and constraint leading to complex multicellularity in the Ascomycota.</title>
        <authorList>
            <person name="Cisse O."/>
            <person name="Nguyen A."/>
            <person name="Hewitt D.A."/>
            <person name="Jedd G."/>
            <person name="Stajich J.E."/>
        </authorList>
    </citation>
    <scope>NUCLEOTIDE SEQUENCE [LARGE SCALE GENOMIC DNA]</scope>
    <source>
        <strain evidence="1 2">DAH-3</strain>
    </source>
</reference>
<name>A0A1U7LQV2_NEOID</name>
<evidence type="ECO:0000313" key="2">
    <source>
        <dbReference type="Proteomes" id="UP000186594"/>
    </source>
</evidence>
<proteinExistence type="predicted"/>
<dbReference type="Proteomes" id="UP000186594">
    <property type="component" value="Unassembled WGS sequence"/>
</dbReference>
<gene>
    <name evidence="1" type="ORF">NEOLI_005465</name>
</gene>
<keyword evidence="2" id="KW-1185">Reference proteome</keyword>
<evidence type="ECO:0000313" key="1">
    <source>
        <dbReference type="EMBL" id="OLL24932.1"/>
    </source>
</evidence>
<dbReference type="EMBL" id="LXFE01000562">
    <property type="protein sequence ID" value="OLL24932.1"/>
    <property type="molecule type" value="Genomic_DNA"/>
</dbReference>
<comment type="caution">
    <text evidence="1">The sequence shown here is derived from an EMBL/GenBank/DDBJ whole genome shotgun (WGS) entry which is preliminary data.</text>
</comment>
<dbReference type="AlphaFoldDB" id="A0A1U7LQV2"/>
<accession>A0A1U7LQV2</accession>
<sequence>MRRTGVTIRSERYQNLWNWSKINEKRKIDRVGFNIEASDLKLYEQVESDERNVLLKYRFERTSTEHFASVQRLKRMVPSTHQQDF</sequence>
<organism evidence="1 2">
    <name type="scientific">Neolecta irregularis (strain DAH-3)</name>
    <dbReference type="NCBI Taxonomy" id="1198029"/>
    <lineage>
        <taxon>Eukaryota</taxon>
        <taxon>Fungi</taxon>
        <taxon>Dikarya</taxon>
        <taxon>Ascomycota</taxon>
        <taxon>Taphrinomycotina</taxon>
        <taxon>Neolectales</taxon>
        <taxon>Neolectaceae</taxon>
        <taxon>Neolecta</taxon>
    </lineage>
</organism>